<evidence type="ECO:0000313" key="4">
    <source>
        <dbReference type="EMBL" id="CAA9216038.1"/>
    </source>
</evidence>
<organism evidence="4">
    <name type="scientific">uncultured Chloroflexia bacterium</name>
    <dbReference type="NCBI Taxonomy" id="1672391"/>
    <lineage>
        <taxon>Bacteria</taxon>
        <taxon>Bacillati</taxon>
        <taxon>Chloroflexota</taxon>
        <taxon>Chloroflexia</taxon>
        <taxon>environmental samples</taxon>
    </lineage>
</organism>
<dbReference type="Gene3D" id="3.90.1150.10">
    <property type="entry name" value="Aspartate Aminotransferase, domain 1"/>
    <property type="match status" value="1"/>
</dbReference>
<dbReference type="PANTHER" id="PTHR30244">
    <property type="entry name" value="TRANSAMINASE"/>
    <property type="match status" value="1"/>
</dbReference>
<gene>
    <name evidence="4" type="ORF">AVDCRST_MAG93-233</name>
</gene>
<dbReference type="InterPro" id="IPR015421">
    <property type="entry name" value="PyrdxlP-dep_Trfase_major"/>
</dbReference>
<protein>
    <submittedName>
        <fullName evidence="4">Aminotransferase, DegT/DnrJ/EryC1/StrS family</fullName>
    </submittedName>
</protein>
<dbReference type="EMBL" id="CADCTR010000075">
    <property type="protein sequence ID" value="CAA9216038.1"/>
    <property type="molecule type" value="Genomic_DNA"/>
</dbReference>
<evidence type="ECO:0000256" key="1">
    <source>
        <dbReference type="ARBA" id="ARBA00022898"/>
    </source>
</evidence>
<dbReference type="SUPFAM" id="SSF53383">
    <property type="entry name" value="PLP-dependent transferases"/>
    <property type="match status" value="1"/>
</dbReference>
<dbReference type="GO" id="GO:0008483">
    <property type="term" value="F:transaminase activity"/>
    <property type="evidence" value="ECO:0007669"/>
    <property type="project" value="UniProtKB-KW"/>
</dbReference>
<dbReference type="FunFam" id="3.40.640.10:FF:000089">
    <property type="entry name" value="Aminotransferase, DegT/DnrJ/EryC1/StrS family"/>
    <property type="match status" value="1"/>
</dbReference>
<dbReference type="Gene3D" id="3.40.640.10">
    <property type="entry name" value="Type I PLP-dependent aspartate aminotransferase-like (Major domain)"/>
    <property type="match status" value="1"/>
</dbReference>
<feature type="non-terminal residue" evidence="4">
    <location>
        <position position="301"/>
    </location>
</feature>
<name>A0A6J4H7T7_9CHLR</name>
<dbReference type="GO" id="GO:0000271">
    <property type="term" value="P:polysaccharide biosynthetic process"/>
    <property type="evidence" value="ECO:0007669"/>
    <property type="project" value="TreeGrafter"/>
</dbReference>
<dbReference type="PANTHER" id="PTHR30244:SF36">
    <property type="entry name" value="3-OXO-GLUCOSE-6-PHOSPHATE:GLUTAMATE AMINOTRANSFERASE"/>
    <property type="match status" value="1"/>
</dbReference>
<dbReference type="Pfam" id="PF01041">
    <property type="entry name" value="DegT_DnrJ_EryC1"/>
    <property type="match status" value="1"/>
</dbReference>
<dbReference type="InterPro" id="IPR015424">
    <property type="entry name" value="PyrdxlP-dep_Trfase"/>
</dbReference>
<evidence type="ECO:0000256" key="2">
    <source>
        <dbReference type="ARBA" id="ARBA00037999"/>
    </source>
</evidence>
<keyword evidence="4" id="KW-0032">Aminotransferase</keyword>
<sequence>MHVPFVDLKAQYRTIKDEVLAELSQVLDSMELMLGPNVRAFEAEFADYCRARHAIGVANGTDALYLALRACGVGAGDEVVTVSHSFIATAEAIVQAGAMPVYVDVDPETYTLDPAQLELAISPLTRAIIPVHLYGQMADMDPIMEVARRHGVAVIEDACQAHGAEYKGRRAGSIGDAAAFSFYMGKNLGAYGDAGAVTTNSHAIAECVRTLRDHGSTRKYHHSEMGVNSRLDELQAAFLRIKLQYLDEWNEQRRRHAQAYGSLLADLPVQLPLERLEGGHVYHLYVIQTDDRNRVRATLSD</sequence>
<dbReference type="CDD" id="cd00616">
    <property type="entry name" value="AHBA_syn"/>
    <property type="match status" value="1"/>
</dbReference>
<proteinExistence type="inferred from homology"/>
<comment type="similarity">
    <text evidence="2 3">Belongs to the DegT/DnrJ/EryC1 family.</text>
</comment>
<keyword evidence="4" id="KW-0808">Transferase</keyword>
<dbReference type="GO" id="GO:0030170">
    <property type="term" value="F:pyridoxal phosphate binding"/>
    <property type="evidence" value="ECO:0007669"/>
    <property type="project" value="UniProtKB-ARBA"/>
</dbReference>
<dbReference type="AlphaFoldDB" id="A0A6J4H7T7"/>
<evidence type="ECO:0000256" key="3">
    <source>
        <dbReference type="RuleBase" id="RU004508"/>
    </source>
</evidence>
<keyword evidence="1 3" id="KW-0663">Pyridoxal phosphate</keyword>
<dbReference type="InterPro" id="IPR000653">
    <property type="entry name" value="DegT/StrS_aminotransferase"/>
</dbReference>
<reference evidence="4" key="1">
    <citation type="submission" date="2020-02" db="EMBL/GenBank/DDBJ databases">
        <authorList>
            <person name="Meier V. D."/>
        </authorList>
    </citation>
    <scope>NUCLEOTIDE SEQUENCE</scope>
    <source>
        <strain evidence="4">AVDCRST_MAG93</strain>
    </source>
</reference>
<accession>A0A6J4H7T7</accession>
<dbReference type="InterPro" id="IPR015422">
    <property type="entry name" value="PyrdxlP-dep_Trfase_small"/>
</dbReference>